<dbReference type="InterPro" id="IPR002504">
    <property type="entry name" value="NADK"/>
</dbReference>
<dbReference type="GO" id="GO:0016301">
    <property type="term" value="F:kinase activity"/>
    <property type="evidence" value="ECO:0007669"/>
    <property type="project" value="UniProtKB-KW"/>
</dbReference>
<proteinExistence type="predicted"/>
<dbReference type="PANTHER" id="PTHR20275:SF0">
    <property type="entry name" value="NAD KINASE"/>
    <property type="match status" value="1"/>
</dbReference>
<comment type="caution">
    <text evidence="8">The sequence shown here is derived from an EMBL/GenBank/DDBJ whole genome shotgun (WGS) entry which is preliminary data.</text>
</comment>
<evidence type="ECO:0000256" key="5">
    <source>
        <dbReference type="ARBA" id="ARBA00022857"/>
    </source>
</evidence>
<dbReference type="Pfam" id="PF20143">
    <property type="entry name" value="NAD_kinase_C"/>
    <property type="match status" value="1"/>
</dbReference>
<dbReference type="InterPro" id="IPR017437">
    <property type="entry name" value="ATP-NAD_kinase_PpnK-typ_C"/>
</dbReference>
<keyword evidence="2" id="KW-0547">Nucleotide-binding</keyword>
<evidence type="ECO:0000256" key="2">
    <source>
        <dbReference type="ARBA" id="ARBA00022741"/>
    </source>
</evidence>
<feature type="non-terminal residue" evidence="8">
    <location>
        <position position="214"/>
    </location>
</feature>
<evidence type="ECO:0000256" key="4">
    <source>
        <dbReference type="ARBA" id="ARBA00022840"/>
    </source>
</evidence>
<keyword evidence="1" id="KW-0808">Transferase</keyword>
<dbReference type="SUPFAM" id="SSF111331">
    <property type="entry name" value="NAD kinase/diacylglycerol kinase-like"/>
    <property type="match status" value="1"/>
</dbReference>
<evidence type="ECO:0000256" key="3">
    <source>
        <dbReference type="ARBA" id="ARBA00022777"/>
    </source>
</evidence>
<dbReference type="EMBL" id="AXCV01000516">
    <property type="protein sequence ID" value="KGO22780.1"/>
    <property type="molecule type" value="Genomic_DNA"/>
</dbReference>
<evidence type="ECO:0000256" key="7">
    <source>
        <dbReference type="ARBA" id="ARBA00047925"/>
    </source>
</evidence>
<dbReference type="PANTHER" id="PTHR20275">
    <property type="entry name" value="NAD KINASE"/>
    <property type="match status" value="1"/>
</dbReference>
<gene>
    <name evidence="8" type="ORF">Q757_08875</name>
</gene>
<name>A0ABR4XPK8_9LACO</name>
<keyword evidence="9" id="KW-1185">Reference proteome</keyword>
<keyword evidence="6" id="KW-0520">NAD</keyword>
<keyword evidence="4" id="KW-0067">ATP-binding</keyword>
<reference evidence="8 9" key="1">
    <citation type="journal article" date="2014" name="Antonie Van Leeuwenhoek">
        <title>Oenococcus alcoholitolerans sp. nov., a lactic acid bacteria isolated from cachaca and ethanol fermentation processes.</title>
        <authorList>
            <person name="Badotti F."/>
            <person name="Moreira A.P."/>
            <person name="Tonon L.A."/>
            <person name="de Lucena B.T."/>
            <person name="Gomes Fde C."/>
            <person name="Kruger R."/>
            <person name="Thompson C.C."/>
            <person name="de Morais M.A.Jr."/>
            <person name="Rosa C.A."/>
            <person name="Thompson F.L."/>
        </authorList>
    </citation>
    <scope>NUCLEOTIDE SEQUENCE [LARGE SCALE GENOMIC DNA]</scope>
    <source>
        <strain evidence="8 9">UFRJ-M7.2.18</strain>
    </source>
</reference>
<dbReference type="InterPro" id="IPR017438">
    <property type="entry name" value="ATP-NAD_kinase_N"/>
</dbReference>
<evidence type="ECO:0000313" key="8">
    <source>
        <dbReference type="EMBL" id="KGO22780.1"/>
    </source>
</evidence>
<evidence type="ECO:0000256" key="1">
    <source>
        <dbReference type="ARBA" id="ARBA00022679"/>
    </source>
</evidence>
<dbReference type="InterPro" id="IPR016064">
    <property type="entry name" value="NAD/diacylglycerol_kinase_sf"/>
</dbReference>
<organism evidence="8 9">
    <name type="scientific">Oenococcus alcoholitolerans</name>
    <dbReference type="NCBI Taxonomy" id="931074"/>
    <lineage>
        <taxon>Bacteria</taxon>
        <taxon>Bacillati</taxon>
        <taxon>Bacillota</taxon>
        <taxon>Bacilli</taxon>
        <taxon>Lactobacillales</taxon>
        <taxon>Lactobacillaceae</taxon>
        <taxon>Oenococcus</taxon>
    </lineage>
</organism>
<dbReference type="NCBIfam" id="NF003424">
    <property type="entry name" value="PRK04885.1"/>
    <property type="match status" value="1"/>
</dbReference>
<accession>A0ABR4XPK8</accession>
<dbReference type="Gene3D" id="3.40.50.10330">
    <property type="entry name" value="Probable inorganic polyphosphate/atp-NAD kinase, domain 1"/>
    <property type="match status" value="1"/>
</dbReference>
<dbReference type="Proteomes" id="UP000030023">
    <property type="component" value="Unassembled WGS sequence"/>
</dbReference>
<sequence>MKICLFPNDQPQSLAVAKELKKKLISAKDDGIQLTDCRPDLVVSIGGDGTFLSAVQQFSNQLSTVRFVGVHTGHLGFYSDWLVRELDGLVDCIKKDHGQTISYPLMNGHVTYLDGQEVDILAVNEIILNRINGSLAVDVIINDQFFERFRGDGLAISTPAGSSGYNKSLGGALIDPALSSLQMTEIASINNRVYRTISSPIIVSPSSTIKIIPE</sequence>
<protein>
    <submittedName>
        <fullName evidence="8">Inorganic polyphosphate kinase</fullName>
    </submittedName>
</protein>
<keyword evidence="3 8" id="KW-0418">Kinase</keyword>
<evidence type="ECO:0000256" key="6">
    <source>
        <dbReference type="ARBA" id="ARBA00023027"/>
    </source>
</evidence>
<keyword evidence="5" id="KW-0521">NADP</keyword>
<dbReference type="Pfam" id="PF01513">
    <property type="entry name" value="NAD_kinase"/>
    <property type="match status" value="1"/>
</dbReference>
<comment type="catalytic activity">
    <reaction evidence="7">
        <text>NAD(+) + ATP = ADP + NADP(+) + H(+)</text>
        <dbReference type="Rhea" id="RHEA:18629"/>
        <dbReference type="ChEBI" id="CHEBI:15378"/>
        <dbReference type="ChEBI" id="CHEBI:30616"/>
        <dbReference type="ChEBI" id="CHEBI:57540"/>
        <dbReference type="ChEBI" id="CHEBI:58349"/>
        <dbReference type="ChEBI" id="CHEBI:456216"/>
        <dbReference type="EC" id="2.7.1.23"/>
    </reaction>
</comment>
<evidence type="ECO:0000313" key="9">
    <source>
        <dbReference type="Proteomes" id="UP000030023"/>
    </source>
</evidence>
<dbReference type="Gene3D" id="2.60.200.30">
    <property type="entry name" value="Probable inorganic polyphosphate/atp-NAD kinase, domain 2"/>
    <property type="match status" value="1"/>
</dbReference>